<evidence type="ECO:0000313" key="2">
    <source>
        <dbReference type="Proteomes" id="UP000023152"/>
    </source>
</evidence>
<evidence type="ECO:0000313" key="1">
    <source>
        <dbReference type="EMBL" id="ETO17915.1"/>
    </source>
</evidence>
<comment type="caution">
    <text evidence="1">The sequence shown here is derived from an EMBL/GenBank/DDBJ whole genome shotgun (WGS) entry which is preliminary data.</text>
</comment>
<proteinExistence type="predicted"/>
<dbReference type="Proteomes" id="UP000023152">
    <property type="component" value="Unassembled WGS sequence"/>
</dbReference>
<dbReference type="EMBL" id="ASPP01015777">
    <property type="protein sequence ID" value="ETO17915.1"/>
    <property type="molecule type" value="Genomic_DNA"/>
</dbReference>
<accession>X6MXX4</accession>
<sequence length="190" mass="21389">MLCVVSFYTTHFHIFDWFEKKDFLDLKELLVLRSVNMFLGNFCLTTYFSGNKCPHKELTFLLGYVTSYFNMKMPQLLQNTTPKSQSIDDISVAAYDKALASSVLSQRKKALSFPLVGINGSASKLSHDNGIPYYCRSKLTGIGVCNASDLNKKLIVISQIPDILAFNSSTQSRVFVTCCFVFDKKKLLSC</sequence>
<reference evidence="1 2" key="1">
    <citation type="journal article" date="2013" name="Curr. Biol.">
        <title>The Genome of the Foraminiferan Reticulomyxa filosa.</title>
        <authorList>
            <person name="Glockner G."/>
            <person name="Hulsmann N."/>
            <person name="Schleicher M."/>
            <person name="Noegel A.A."/>
            <person name="Eichinger L."/>
            <person name="Gallinger C."/>
            <person name="Pawlowski J."/>
            <person name="Sierra R."/>
            <person name="Euteneuer U."/>
            <person name="Pillet L."/>
            <person name="Moustafa A."/>
            <person name="Platzer M."/>
            <person name="Groth M."/>
            <person name="Szafranski K."/>
            <person name="Schliwa M."/>
        </authorList>
    </citation>
    <scope>NUCLEOTIDE SEQUENCE [LARGE SCALE GENOMIC DNA]</scope>
</reference>
<gene>
    <name evidence="1" type="ORF">RFI_19389</name>
</gene>
<organism evidence="1 2">
    <name type="scientific">Reticulomyxa filosa</name>
    <dbReference type="NCBI Taxonomy" id="46433"/>
    <lineage>
        <taxon>Eukaryota</taxon>
        <taxon>Sar</taxon>
        <taxon>Rhizaria</taxon>
        <taxon>Retaria</taxon>
        <taxon>Foraminifera</taxon>
        <taxon>Monothalamids</taxon>
        <taxon>Reticulomyxidae</taxon>
        <taxon>Reticulomyxa</taxon>
    </lineage>
</organism>
<name>X6MXX4_RETFI</name>
<dbReference type="AlphaFoldDB" id="X6MXX4"/>
<protein>
    <submittedName>
        <fullName evidence="1">Uncharacterized protein</fullName>
    </submittedName>
</protein>
<keyword evidence="2" id="KW-1185">Reference proteome</keyword>